<dbReference type="PANTHER" id="PTHR12697">
    <property type="entry name" value="PBS LYASE HEAT-LIKE PROTEIN"/>
    <property type="match status" value="1"/>
</dbReference>
<dbReference type="KEGG" id="bsed:DN745_05400"/>
<dbReference type="PROSITE" id="PS50077">
    <property type="entry name" value="HEAT_REPEAT"/>
    <property type="match status" value="1"/>
</dbReference>
<organism evidence="2 3">
    <name type="scientific">Bradymonas sediminis</name>
    <dbReference type="NCBI Taxonomy" id="1548548"/>
    <lineage>
        <taxon>Bacteria</taxon>
        <taxon>Deltaproteobacteria</taxon>
        <taxon>Bradymonadales</taxon>
        <taxon>Bradymonadaceae</taxon>
        <taxon>Bradymonas</taxon>
    </lineage>
</organism>
<reference evidence="2 3" key="1">
    <citation type="submission" date="2018-06" db="EMBL/GenBank/DDBJ databases">
        <title>Lujinxingia sediminis gen. nov. sp. nov., a new facultative anaerobic member of the class Deltaproteobacteria, and proposal of Lujinxingaceae fam. nov.</title>
        <authorList>
            <person name="Guo L.-Y."/>
            <person name="Li C.-M."/>
            <person name="Wang S."/>
            <person name="Du Z.-J."/>
        </authorList>
    </citation>
    <scope>NUCLEOTIDE SEQUENCE [LARGE SCALE GENOMIC DNA]</scope>
    <source>
        <strain evidence="2 3">FA350</strain>
    </source>
</reference>
<evidence type="ECO:0000313" key="2">
    <source>
        <dbReference type="EMBL" id="AWV88803.1"/>
    </source>
</evidence>
<sequence>MAFHTSYIANARDDYFRARLSDAFFASNFAAESARVPIPSRFLKKKNPKESCLMRFNFQTGLGRRDNSSSDTNTCPAATSRLGWRRGLRNGLALALATACFGVGAPAFAEGGSVRYSYELIELGGDNEYGLVPVSEQKKLSGKLSKSKVFDAFKLLKAKKKTTYGNSSIKITGNLPSKAKISVTIDPSKASAGFAPIIMAETVYTLTELGVDGVEFPGHFDGKMVRADVPFYAYSLTLPLLNALPLKDYSGAQVLLPDGTLIPATQFNKRWKAKDAELEKALFSYLKSSQDFTVLRVLALLPKLKVDFRDEVIPLLDAKSPSVRARALNTLEGNREDAPVLAAVERMMKEDKDAKIARSAAEFLGKSKSAKASVNEPLYLLEKGSEKESVAALKSLESIGNKNKALKSAIVDAVVSHLVDKRAAVAAASSDALQALNADAEQIAALGNDKIAAELRLKIARELAGKSAASSAIVGYSYVGNNLSERDAELAIRKLGDIKGDDARKAVETFLTADTKRKRLVAGDVLAARGDIASMPAFSAAIAKGKDADELEALAYTLMAAQPVATVLSQSDSNNKSTKRVAYRALGELAVKSGGNAQVKEKLSRGARSSDADIRGASASALGAFKSKDGLETLKSLAADKSAKVRAGVANGLAYYKDGEGFEILEKYLDDSAPEVVAASLDAMAARAEAAKWDKIRELTEAKDAGVRSSAFAALGTLVSSEDKKGVNDVISLLSGAVSDSDRQVQLTALEQLASLKDSKATTGIAILLNAKEPELRVAAVEALGKTAQPSAIDLVVSVLDDSNPDIRRASIEALGELKAKAAKPQLQARLKTEEDEDLKILIKKTLGRI</sequence>
<evidence type="ECO:0000256" key="1">
    <source>
        <dbReference type="ARBA" id="ARBA00045876"/>
    </source>
</evidence>
<dbReference type="EMBL" id="CP030032">
    <property type="protein sequence ID" value="AWV88803.1"/>
    <property type="molecule type" value="Genomic_DNA"/>
</dbReference>
<dbReference type="SUPFAM" id="SSF48371">
    <property type="entry name" value="ARM repeat"/>
    <property type="match status" value="2"/>
</dbReference>
<gene>
    <name evidence="2" type="ORF">DN745_05400</name>
</gene>
<dbReference type="SMART" id="SM00567">
    <property type="entry name" value="EZ_HEAT"/>
    <property type="match status" value="6"/>
</dbReference>
<dbReference type="Pfam" id="PF13646">
    <property type="entry name" value="HEAT_2"/>
    <property type="match status" value="2"/>
</dbReference>
<name>A0A2Z4FIT5_9DELT</name>
<dbReference type="Proteomes" id="UP000249799">
    <property type="component" value="Chromosome"/>
</dbReference>
<dbReference type="AlphaFoldDB" id="A0A2Z4FIT5"/>
<dbReference type="PANTHER" id="PTHR12697:SF5">
    <property type="entry name" value="DEOXYHYPUSINE HYDROXYLASE"/>
    <property type="match status" value="1"/>
</dbReference>
<comment type="function">
    <text evidence="1">Catalyzes the hydroxylation of the N(6)-(4-aminobutyl)-L-lysine intermediate produced by deoxyhypusine synthase/DHPS on a critical lysine of the eukaryotic translation initiation factor 5A/eIF-5A. This is the second step of the post-translational modification of that lysine into an unusual amino acid residue named hypusine. Hypusination is unique to mature eIF-5A factor and is essential for its function.</text>
</comment>
<dbReference type="Gene3D" id="1.25.10.10">
    <property type="entry name" value="Leucine-rich Repeat Variant"/>
    <property type="match status" value="3"/>
</dbReference>
<dbReference type="InterPro" id="IPR004155">
    <property type="entry name" value="PBS_lyase_HEAT"/>
</dbReference>
<dbReference type="GO" id="GO:0016491">
    <property type="term" value="F:oxidoreductase activity"/>
    <property type="evidence" value="ECO:0007669"/>
    <property type="project" value="TreeGrafter"/>
</dbReference>
<dbReference type="InterPro" id="IPR021133">
    <property type="entry name" value="HEAT_type_2"/>
</dbReference>
<dbReference type="InterPro" id="IPR011989">
    <property type="entry name" value="ARM-like"/>
</dbReference>
<dbReference type="OrthoDB" id="5478478at2"/>
<accession>A0A2Z4FIT5</accession>
<protein>
    <submittedName>
        <fullName evidence="2">Uncharacterized protein</fullName>
    </submittedName>
</protein>
<evidence type="ECO:0000313" key="3">
    <source>
        <dbReference type="Proteomes" id="UP000249799"/>
    </source>
</evidence>
<keyword evidence="3" id="KW-1185">Reference proteome</keyword>
<proteinExistence type="predicted"/>
<dbReference type="InterPro" id="IPR016024">
    <property type="entry name" value="ARM-type_fold"/>
</dbReference>